<evidence type="ECO:0000259" key="1">
    <source>
        <dbReference type="PROSITE" id="PS51186"/>
    </source>
</evidence>
<dbReference type="CDD" id="cd04301">
    <property type="entry name" value="NAT_SF"/>
    <property type="match status" value="1"/>
</dbReference>
<protein>
    <submittedName>
        <fullName evidence="2">GNAT family N-acetyltransferase</fullName>
    </submittedName>
</protein>
<keyword evidence="3" id="KW-1185">Reference proteome</keyword>
<dbReference type="GO" id="GO:0016747">
    <property type="term" value="F:acyltransferase activity, transferring groups other than amino-acyl groups"/>
    <property type="evidence" value="ECO:0007669"/>
    <property type="project" value="InterPro"/>
</dbReference>
<evidence type="ECO:0000313" key="3">
    <source>
        <dbReference type="Proteomes" id="UP000462066"/>
    </source>
</evidence>
<dbReference type="RefSeq" id="WP_162312274.1">
    <property type="nucleotide sequence ID" value="NZ_JACHGU010000016.1"/>
</dbReference>
<dbReference type="InterPro" id="IPR053144">
    <property type="entry name" value="Acetyltransferase_Butenolide"/>
</dbReference>
<evidence type="ECO:0000313" key="2">
    <source>
        <dbReference type="EMBL" id="KAF1684698.1"/>
    </source>
</evidence>
<dbReference type="PANTHER" id="PTHR43233:SF1">
    <property type="entry name" value="FAMILY N-ACETYLTRANSFERASE, PUTATIVE (AFU_ORTHOLOGUE AFUA_6G03350)-RELATED"/>
    <property type="match status" value="1"/>
</dbReference>
<accession>A0A7V8GK20</accession>
<feature type="domain" description="N-acetyltransferase" evidence="1">
    <location>
        <begin position="3"/>
        <end position="138"/>
    </location>
</feature>
<dbReference type="SUPFAM" id="SSF55729">
    <property type="entry name" value="Acyl-CoA N-acyltransferases (Nat)"/>
    <property type="match status" value="1"/>
</dbReference>
<dbReference type="EMBL" id="MWIP01000025">
    <property type="protein sequence ID" value="KAF1684698.1"/>
    <property type="molecule type" value="Genomic_DNA"/>
</dbReference>
<keyword evidence="2" id="KW-0808">Transferase</keyword>
<comment type="caution">
    <text evidence="2">The sequence shown here is derived from an EMBL/GenBank/DDBJ whole genome shotgun (WGS) entry which is preliminary data.</text>
</comment>
<dbReference type="PROSITE" id="PS51186">
    <property type="entry name" value="GNAT"/>
    <property type="match status" value="1"/>
</dbReference>
<dbReference type="PANTHER" id="PTHR43233">
    <property type="entry name" value="FAMILY N-ACETYLTRANSFERASE, PUTATIVE (AFU_ORTHOLOGUE AFUA_6G03350)-RELATED"/>
    <property type="match status" value="1"/>
</dbReference>
<dbReference type="InterPro" id="IPR000182">
    <property type="entry name" value="GNAT_dom"/>
</dbReference>
<dbReference type="Pfam" id="PF13673">
    <property type="entry name" value="Acetyltransf_10"/>
    <property type="match status" value="1"/>
</dbReference>
<proteinExistence type="predicted"/>
<dbReference type="Proteomes" id="UP000462066">
    <property type="component" value="Unassembled WGS sequence"/>
</dbReference>
<name>A0A7V8GK20_9GAMM</name>
<dbReference type="InterPro" id="IPR016181">
    <property type="entry name" value="Acyl_CoA_acyltransferase"/>
</dbReference>
<dbReference type="Gene3D" id="3.40.630.30">
    <property type="match status" value="1"/>
</dbReference>
<gene>
    <name evidence="2" type="ORF">B1992_14735</name>
</gene>
<dbReference type="AlphaFoldDB" id="A0A7V8GK20"/>
<organism evidence="2 3">
    <name type="scientific">Pseudoxanthomonas broegbernensis</name>
    <dbReference type="NCBI Taxonomy" id="83619"/>
    <lineage>
        <taxon>Bacteria</taxon>
        <taxon>Pseudomonadati</taxon>
        <taxon>Pseudomonadota</taxon>
        <taxon>Gammaproteobacteria</taxon>
        <taxon>Lysobacterales</taxon>
        <taxon>Lysobacteraceae</taxon>
        <taxon>Pseudoxanthomonas</taxon>
    </lineage>
</organism>
<reference evidence="2 3" key="1">
    <citation type="submission" date="2017-10" db="EMBL/GenBank/DDBJ databases">
        <title>Whole genome sequencing of Pseudoxanthomonas broegbernensis DSM 12573(T).</title>
        <authorList>
            <person name="Kumar S."/>
            <person name="Bansal K."/>
            <person name="Kaur A."/>
            <person name="Patil P."/>
            <person name="Sharma S."/>
            <person name="Patil P.B."/>
        </authorList>
    </citation>
    <scope>NUCLEOTIDE SEQUENCE [LARGE SCALE GENOMIC DNA]</scope>
    <source>
        <strain evidence="2 3">DSM 12573</strain>
    </source>
</reference>
<sequence>MSIDYRINIPISADQFIDLLTRSTLGERRPIHDRECIEGMVANSNLTISAWESNRLVGIARSMTDFHYACYLSDLAVCQSLQRSGIGKQLQIITQSQLGPQCKLILIAAPAANTYYQHVGFTNNPRCWVLDRDSCIRS</sequence>